<feature type="transmembrane region" description="Helical" evidence="7">
    <location>
        <begin position="190"/>
        <end position="209"/>
    </location>
</feature>
<dbReference type="Gene3D" id="1.10.3720.10">
    <property type="entry name" value="MetI-like"/>
    <property type="match status" value="1"/>
</dbReference>
<feature type="transmembrane region" description="Helical" evidence="7">
    <location>
        <begin position="166"/>
        <end position="184"/>
    </location>
</feature>
<evidence type="ECO:0000256" key="4">
    <source>
        <dbReference type="ARBA" id="ARBA00022692"/>
    </source>
</evidence>
<organism evidence="9 10">
    <name type="scientific">Kibdelosporangium philippinense</name>
    <dbReference type="NCBI Taxonomy" id="211113"/>
    <lineage>
        <taxon>Bacteria</taxon>
        <taxon>Bacillati</taxon>
        <taxon>Actinomycetota</taxon>
        <taxon>Actinomycetes</taxon>
        <taxon>Pseudonocardiales</taxon>
        <taxon>Pseudonocardiaceae</taxon>
        <taxon>Kibdelosporangium</taxon>
    </lineage>
</organism>
<dbReference type="InterPro" id="IPR000515">
    <property type="entry name" value="MetI-like"/>
</dbReference>
<dbReference type="PANTHER" id="PTHR30151:SF0">
    <property type="entry name" value="ABC TRANSPORTER PERMEASE PROTEIN MJ0413-RELATED"/>
    <property type="match status" value="1"/>
</dbReference>
<reference evidence="9 10" key="1">
    <citation type="submission" date="2021-12" db="EMBL/GenBank/DDBJ databases">
        <title>Genome sequence of Kibdelosporangium philippinense ATCC 49844.</title>
        <authorList>
            <person name="Fedorov E.A."/>
            <person name="Omeragic M."/>
            <person name="Shalygina K.F."/>
            <person name="Maclea K.S."/>
        </authorList>
    </citation>
    <scope>NUCLEOTIDE SEQUENCE [LARGE SCALE GENOMIC DNA]</scope>
    <source>
        <strain evidence="9 10">ATCC 49844</strain>
    </source>
</reference>
<keyword evidence="4 7" id="KW-0812">Transmembrane</keyword>
<evidence type="ECO:0000256" key="7">
    <source>
        <dbReference type="RuleBase" id="RU363032"/>
    </source>
</evidence>
<keyword evidence="10" id="KW-1185">Reference proteome</keyword>
<comment type="similarity">
    <text evidence="7">Belongs to the binding-protein-dependent transport system permease family.</text>
</comment>
<evidence type="ECO:0000313" key="9">
    <source>
        <dbReference type="EMBL" id="MCE7006871.1"/>
    </source>
</evidence>
<dbReference type="EMBL" id="JAJVCN010000002">
    <property type="protein sequence ID" value="MCE7006871.1"/>
    <property type="molecule type" value="Genomic_DNA"/>
</dbReference>
<dbReference type="RefSeq" id="WP_233728294.1">
    <property type="nucleotide sequence ID" value="NZ_JAJVCN010000002.1"/>
</dbReference>
<proteinExistence type="inferred from homology"/>
<accession>A0ABS8ZGB8</accession>
<dbReference type="CDD" id="cd06261">
    <property type="entry name" value="TM_PBP2"/>
    <property type="match status" value="1"/>
</dbReference>
<comment type="caution">
    <text evidence="9">The sequence shown here is derived from an EMBL/GenBank/DDBJ whole genome shotgun (WGS) entry which is preliminary data.</text>
</comment>
<feature type="transmembrane region" description="Helical" evidence="7">
    <location>
        <begin position="131"/>
        <end position="154"/>
    </location>
</feature>
<name>A0ABS8ZGB8_9PSEU</name>
<keyword evidence="5 7" id="KW-1133">Transmembrane helix</keyword>
<evidence type="ECO:0000256" key="3">
    <source>
        <dbReference type="ARBA" id="ARBA00022475"/>
    </source>
</evidence>
<dbReference type="SUPFAM" id="SSF161098">
    <property type="entry name" value="MetI-like"/>
    <property type="match status" value="1"/>
</dbReference>
<dbReference type="InterPro" id="IPR035906">
    <property type="entry name" value="MetI-like_sf"/>
</dbReference>
<dbReference type="PROSITE" id="PS50928">
    <property type="entry name" value="ABC_TM1"/>
    <property type="match status" value="1"/>
</dbReference>
<keyword evidence="3" id="KW-1003">Cell membrane</keyword>
<feature type="transmembrane region" description="Helical" evidence="7">
    <location>
        <begin position="73"/>
        <end position="92"/>
    </location>
</feature>
<evidence type="ECO:0000256" key="1">
    <source>
        <dbReference type="ARBA" id="ARBA00004651"/>
    </source>
</evidence>
<feature type="transmembrane region" description="Helical" evidence="7">
    <location>
        <begin position="286"/>
        <end position="307"/>
    </location>
</feature>
<gene>
    <name evidence="9" type="ORF">LWC34_29190</name>
</gene>
<dbReference type="Pfam" id="PF00528">
    <property type="entry name" value="BPD_transp_1"/>
    <property type="match status" value="1"/>
</dbReference>
<feature type="domain" description="ABC transmembrane type-1" evidence="8">
    <location>
        <begin position="124"/>
        <end position="308"/>
    </location>
</feature>
<evidence type="ECO:0000256" key="6">
    <source>
        <dbReference type="ARBA" id="ARBA00023136"/>
    </source>
</evidence>
<dbReference type="PANTHER" id="PTHR30151">
    <property type="entry name" value="ALKANE SULFONATE ABC TRANSPORTER-RELATED, MEMBRANE SUBUNIT"/>
    <property type="match status" value="1"/>
</dbReference>
<sequence>MKPGVTPGSSVDEQAAAAQRFLEAERASRAAATVTTAPRPEHKEWPALPVRSRPKPPSALLSIRKPVTAKARLTLLVLSFAIPLFAWVVLSATQVVPETFLPGPVATFQAGLEMAQNGQLLTDLWATVQRILTGFGLAVLVSVPIGIVMGTFAAGNALFEPFLSMMRYLPASAFIPLMMIWLGVGEEPKIAVLFLGTVFFNTFMTADVVRSVPRQLINVSYTLGARRNEILRKVIIPHSVPGIIDAVRVNIAAAWNLVVVAEVVVSTTGLGRRIMQSQRFLETDQIFAILILIGICGVIIDVALRLLRNRVGRWVA</sequence>
<feature type="transmembrane region" description="Helical" evidence="7">
    <location>
        <begin position="253"/>
        <end position="274"/>
    </location>
</feature>
<evidence type="ECO:0000256" key="2">
    <source>
        <dbReference type="ARBA" id="ARBA00022448"/>
    </source>
</evidence>
<keyword evidence="2 7" id="KW-0813">Transport</keyword>
<comment type="subcellular location">
    <subcellularLocation>
        <location evidence="1 7">Cell membrane</location>
        <topology evidence="1 7">Multi-pass membrane protein</topology>
    </subcellularLocation>
</comment>
<evidence type="ECO:0000259" key="8">
    <source>
        <dbReference type="PROSITE" id="PS50928"/>
    </source>
</evidence>
<protein>
    <submittedName>
        <fullName evidence="9">ABC transporter permease</fullName>
    </submittedName>
</protein>
<evidence type="ECO:0000313" key="10">
    <source>
        <dbReference type="Proteomes" id="UP001521150"/>
    </source>
</evidence>
<evidence type="ECO:0000256" key="5">
    <source>
        <dbReference type="ARBA" id="ARBA00022989"/>
    </source>
</evidence>
<dbReference type="Proteomes" id="UP001521150">
    <property type="component" value="Unassembled WGS sequence"/>
</dbReference>
<keyword evidence="6 7" id="KW-0472">Membrane</keyword>